<reference evidence="2" key="1">
    <citation type="submission" date="2022-10" db="EMBL/GenBank/DDBJ databases">
        <title>Genome sequences of endogenous nimaviruses in decapod crustaceans.</title>
        <authorList>
            <person name="Kawato S."/>
            <person name="Nozaki R."/>
            <person name="Kondo H."/>
            <person name="Hirono I."/>
        </authorList>
    </citation>
    <scope>NUCLEOTIDE SEQUENCE</scope>
    <source>
        <strain evidence="2">Fukuoka2019</strain>
    </source>
</reference>
<organism evidence="2">
    <name type="scientific">Sicyonia whispovirus</name>
    <dbReference type="NCBI Taxonomy" id="2984283"/>
    <lineage>
        <taxon>Viruses</taxon>
        <taxon>Viruses incertae sedis</taxon>
        <taxon>Naldaviricetes</taxon>
        <taxon>Nimaviridae</taxon>
        <taxon>Whispovirus</taxon>
    </lineage>
</organism>
<proteinExistence type="predicted"/>
<evidence type="ECO:0000256" key="1">
    <source>
        <dbReference type="SAM" id="MobiDB-lite"/>
    </source>
</evidence>
<dbReference type="EMBL" id="LC738881">
    <property type="protein sequence ID" value="BDT63092.1"/>
    <property type="molecule type" value="Genomic_DNA"/>
</dbReference>
<sequence>MLLYRQVSATHKGGGRRQLDRNFDEDKMDDAHPGAVELEDDTEGAQETVVGACTVRAAEAVMGGGRGRVSAPAAVMGAGANALSMLSRAVGSKKLARDCLARLLPASSSVLASQGGRRCAAVYCPASRDPFSTRQVSFLDTVAGETTKETVVRAGPTRERNCKLRGQRMAGRAGHSPPGSVKKRFFFFLFSDCPLEEAARIVREKEAPGETYTVVFHSVAPKNSRPNLRFAKNLGTAKINKIL</sequence>
<evidence type="ECO:0000313" key="2">
    <source>
        <dbReference type="EMBL" id="BDT63092.1"/>
    </source>
</evidence>
<protein>
    <submittedName>
        <fullName evidence="2">Wsv322-like protein</fullName>
    </submittedName>
</protein>
<name>A0A9C7EZ34_9VIRU</name>
<feature type="region of interest" description="Disordered" evidence="1">
    <location>
        <begin position="7"/>
        <end position="32"/>
    </location>
</feature>
<accession>A0A9C7EZ34</accession>
<feature type="compositionally biased region" description="Basic and acidic residues" evidence="1">
    <location>
        <begin position="17"/>
        <end position="32"/>
    </location>
</feature>